<comment type="caution">
    <text evidence="2">The sequence shown here is derived from an EMBL/GenBank/DDBJ whole genome shotgun (WGS) entry which is preliminary data.</text>
</comment>
<feature type="compositionally biased region" description="Polar residues" evidence="1">
    <location>
        <begin position="138"/>
        <end position="164"/>
    </location>
</feature>
<organism evidence="2 3">
    <name type="scientific">Tilletia laevis</name>
    <dbReference type="NCBI Taxonomy" id="157183"/>
    <lineage>
        <taxon>Eukaryota</taxon>
        <taxon>Fungi</taxon>
        <taxon>Dikarya</taxon>
        <taxon>Basidiomycota</taxon>
        <taxon>Ustilaginomycotina</taxon>
        <taxon>Exobasidiomycetes</taxon>
        <taxon>Tilletiales</taxon>
        <taxon>Tilletiaceae</taxon>
        <taxon>Tilletia</taxon>
    </lineage>
</organism>
<protein>
    <recommendedName>
        <fullName evidence="4">Reverse transcriptase domain-containing protein</fullName>
    </recommendedName>
</protein>
<evidence type="ECO:0008006" key="4">
    <source>
        <dbReference type="Google" id="ProtNLM"/>
    </source>
</evidence>
<name>A0A9N8QJ81_9BASI</name>
<dbReference type="SUPFAM" id="SSF56672">
    <property type="entry name" value="DNA/RNA polymerases"/>
    <property type="match status" value="2"/>
</dbReference>
<dbReference type="EMBL" id="CAJHJF010005656">
    <property type="protein sequence ID" value="CAD6951395.1"/>
    <property type="molecule type" value="Genomic_DNA"/>
</dbReference>
<evidence type="ECO:0000313" key="2">
    <source>
        <dbReference type="EMBL" id="CAD6951395.1"/>
    </source>
</evidence>
<feature type="region of interest" description="Disordered" evidence="1">
    <location>
        <begin position="784"/>
        <end position="804"/>
    </location>
</feature>
<dbReference type="PANTHER" id="PTHR33050:SF7">
    <property type="entry name" value="RIBONUCLEASE H"/>
    <property type="match status" value="1"/>
</dbReference>
<accession>A0A9N8QJ81</accession>
<feature type="region of interest" description="Disordered" evidence="1">
    <location>
        <begin position="211"/>
        <end position="238"/>
    </location>
</feature>
<dbReference type="AlphaFoldDB" id="A0A9N8QJ81"/>
<reference evidence="2 3" key="1">
    <citation type="submission" date="2020-10" db="EMBL/GenBank/DDBJ databases">
        <authorList>
            <person name="Sedaghatjoo S."/>
        </authorList>
    </citation>
    <scope>NUCLEOTIDE SEQUENCE [LARGE SCALE GENOMIC DNA]</scope>
    <source>
        <strain evidence="2 3">LLFL</strain>
    </source>
</reference>
<dbReference type="InterPro" id="IPR052055">
    <property type="entry name" value="Hepadnavirus_pol/RT"/>
</dbReference>
<dbReference type="PANTHER" id="PTHR33050">
    <property type="entry name" value="REVERSE TRANSCRIPTASE DOMAIN-CONTAINING PROTEIN"/>
    <property type="match status" value="1"/>
</dbReference>
<gene>
    <name evidence="2" type="ORF">JKILLFL_G4498</name>
</gene>
<dbReference type="Proteomes" id="UP000836404">
    <property type="component" value="Unassembled WGS sequence"/>
</dbReference>
<proteinExistence type="predicted"/>
<evidence type="ECO:0000313" key="3">
    <source>
        <dbReference type="Proteomes" id="UP000836404"/>
    </source>
</evidence>
<dbReference type="InterPro" id="IPR043502">
    <property type="entry name" value="DNA/RNA_pol_sf"/>
</dbReference>
<evidence type="ECO:0000256" key="1">
    <source>
        <dbReference type="SAM" id="MobiDB-lite"/>
    </source>
</evidence>
<sequence>MQLDGGLKPTGHPNSLIDDHRLSPEDFANAASLWVDVALRAGVSRRMVDSMILLNAKLIHTALWRQNAVIAMRWHDHQRSTWSEKRHEKGHFKLEALGSDALEDIRVATAAEDKAKAEARIAALEAIILQGRAGQGSQGPHKTSNFRSTGGAGPSNSTRGSGSFSACLRCGSSQQHKVNRCLPAKRIDGSAPTLVADPTWTNGVKIPTDAPGVAGKVTVTNSAPPPPTEPRRELGPTPLIADGWATALREWKLEQRFPSIVPGIRHGFDVGLPLITRTFIPNNHKSATNDPNTVMAKITKELAAGRYCGPFSQEECSHYLGGPFQTSPVSLAPKPPDGWRFIQDASFPIKDATQPSINSQIDSDNWPCTWAGIAVAIWQVLQLPITAQAGARDVRSAYRTIPLHPAQWPAAVVQWDGNFYVDKALAFGISSSAGAWGVVGDALADVLRAHGVGPVLKWVDDFLFFRVPRQHLPQLNHARLQLYAKVQPTRRGGSIYWTDGEHQLCEDFRRPLRDLEGPADWAYSFADVDRVCAPLGVPWSEEKEQQFGPSFTYYGVEFSIPDRIISLPDRKRAGLVDKIRSWRASPSHTREEAESLLGKLQFATHVVPNGRQYLTGLVNFLRMHARSSDRRAPARRSFASATLRPPSRVRRDLEWWSEELARSPVARSFSNDLCLHDPGLYTDACGSGAGVVLAGCVAAYSLDSSWREGGRDIMWAEAVGAELGLHHLVASGTPDGPVRVYVDNTAVEAGFRNGRVQNEAANECLERVFHFASLHNIVVRPAHVTSQDNPADGPSRGAPSDLPALPPITIPAELQSLVHRIY</sequence>
<keyword evidence="3" id="KW-1185">Reference proteome</keyword>
<feature type="region of interest" description="Disordered" evidence="1">
    <location>
        <begin position="133"/>
        <end position="164"/>
    </location>
</feature>